<keyword evidence="2" id="KW-1185">Reference proteome</keyword>
<protein>
    <submittedName>
        <fullName evidence="1">Uncharacterized protein</fullName>
    </submittedName>
</protein>
<dbReference type="RefSeq" id="WP_189113213.1">
    <property type="nucleotide sequence ID" value="NZ_BMQC01000003.1"/>
</dbReference>
<sequence>MSLEWPVIAISGNDRWARTFSSEDDLRVAMTARPELRGRVDFYDARATRARVGAGGDLLVPDRRYAGHPAALRRRISGVLGAGIQRAEVPDLIGLFAEPEPPTAPTAVPGGGPVLALAAGHRCNFFCRLFRH</sequence>
<dbReference type="AlphaFoldDB" id="A0A8J3BMA5"/>
<evidence type="ECO:0000313" key="2">
    <source>
        <dbReference type="Proteomes" id="UP000662200"/>
    </source>
</evidence>
<organism evidence="1 2">
    <name type="scientific">Pilimelia terevasa</name>
    <dbReference type="NCBI Taxonomy" id="53372"/>
    <lineage>
        <taxon>Bacteria</taxon>
        <taxon>Bacillati</taxon>
        <taxon>Actinomycetota</taxon>
        <taxon>Actinomycetes</taxon>
        <taxon>Micromonosporales</taxon>
        <taxon>Micromonosporaceae</taxon>
        <taxon>Pilimelia</taxon>
    </lineage>
</organism>
<dbReference type="Proteomes" id="UP000662200">
    <property type="component" value="Unassembled WGS sequence"/>
</dbReference>
<accession>A0A8J3BMA5</accession>
<proteinExistence type="predicted"/>
<reference evidence="1" key="2">
    <citation type="submission" date="2020-09" db="EMBL/GenBank/DDBJ databases">
        <authorList>
            <person name="Sun Q."/>
            <person name="Ohkuma M."/>
        </authorList>
    </citation>
    <scope>NUCLEOTIDE SEQUENCE</scope>
    <source>
        <strain evidence="1">JCM 3091</strain>
    </source>
</reference>
<gene>
    <name evidence="1" type="ORF">GCM10010124_12360</name>
</gene>
<comment type="caution">
    <text evidence="1">The sequence shown here is derived from an EMBL/GenBank/DDBJ whole genome shotgun (WGS) entry which is preliminary data.</text>
</comment>
<evidence type="ECO:0000313" key="1">
    <source>
        <dbReference type="EMBL" id="GGK21444.1"/>
    </source>
</evidence>
<reference evidence="1" key="1">
    <citation type="journal article" date="2014" name="Int. J. Syst. Evol. Microbiol.">
        <title>Complete genome sequence of Corynebacterium casei LMG S-19264T (=DSM 44701T), isolated from a smear-ripened cheese.</title>
        <authorList>
            <consortium name="US DOE Joint Genome Institute (JGI-PGF)"/>
            <person name="Walter F."/>
            <person name="Albersmeier A."/>
            <person name="Kalinowski J."/>
            <person name="Ruckert C."/>
        </authorList>
    </citation>
    <scope>NUCLEOTIDE SEQUENCE</scope>
    <source>
        <strain evidence="1">JCM 3091</strain>
    </source>
</reference>
<dbReference type="EMBL" id="BMQC01000003">
    <property type="protein sequence ID" value="GGK21444.1"/>
    <property type="molecule type" value="Genomic_DNA"/>
</dbReference>
<name>A0A8J3BMA5_9ACTN</name>